<dbReference type="RefSeq" id="WP_229932081.1">
    <property type="nucleotide sequence ID" value="NZ_CAJHOF010000002.1"/>
</dbReference>
<feature type="transmembrane region" description="Helical" evidence="1">
    <location>
        <begin position="82"/>
        <end position="105"/>
    </location>
</feature>
<dbReference type="EMBL" id="CAJHOF010000002">
    <property type="protein sequence ID" value="CAD7287360.1"/>
    <property type="molecule type" value="Genomic_DNA"/>
</dbReference>
<gene>
    <name evidence="2" type="ORF">LMG7974_00257</name>
</gene>
<comment type="caution">
    <text evidence="2">The sequence shown here is derived from an EMBL/GenBank/DDBJ whole genome shotgun (WGS) entry which is preliminary data.</text>
</comment>
<keyword evidence="3" id="KW-1185">Reference proteome</keyword>
<dbReference type="Proteomes" id="UP000789803">
    <property type="component" value="Unassembled WGS sequence"/>
</dbReference>
<evidence type="ECO:0008006" key="4">
    <source>
        <dbReference type="Google" id="ProtNLM"/>
    </source>
</evidence>
<evidence type="ECO:0000313" key="3">
    <source>
        <dbReference type="Proteomes" id="UP000789803"/>
    </source>
</evidence>
<sequence>MRKFWLIFLSFVSAVAASLCCLPALLFLLFGTSFGFLAQAQYLYEYRWWLSVFSIFCFVLYVFYMFKQNKSCNASFKTKSKILLIFGFVVLNLLLFYPEILGYFYE</sequence>
<organism evidence="2 3">
    <name type="scientific">Campylobacter majalis</name>
    <dbReference type="NCBI Taxonomy" id="2790656"/>
    <lineage>
        <taxon>Bacteria</taxon>
        <taxon>Pseudomonadati</taxon>
        <taxon>Campylobacterota</taxon>
        <taxon>Epsilonproteobacteria</taxon>
        <taxon>Campylobacterales</taxon>
        <taxon>Campylobacteraceae</taxon>
        <taxon>Campylobacter</taxon>
    </lineage>
</organism>
<reference evidence="2 3" key="1">
    <citation type="submission" date="2020-11" db="EMBL/GenBank/DDBJ databases">
        <authorList>
            <person name="Peeters C."/>
        </authorList>
    </citation>
    <scope>NUCLEOTIDE SEQUENCE [LARGE SCALE GENOMIC DNA]</scope>
    <source>
        <strain evidence="2 3">LMG 7974</strain>
    </source>
</reference>
<name>A0ABM8Q3B6_9BACT</name>
<accession>A0ABM8Q3B6</accession>
<keyword evidence="1" id="KW-0812">Transmembrane</keyword>
<evidence type="ECO:0000313" key="2">
    <source>
        <dbReference type="EMBL" id="CAD7287360.1"/>
    </source>
</evidence>
<keyword evidence="1" id="KW-0472">Membrane</keyword>
<feature type="transmembrane region" description="Helical" evidence="1">
    <location>
        <begin position="48"/>
        <end position="66"/>
    </location>
</feature>
<evidence type="ECO:0000256" key="1">
    <source>
        <dbReference type="SAM" id="Phobius"/>
    </source>
</evidence>
<keyword evidence="1" id="KW-1133">Transmembrane helix</keyword>
<protein>
    <recommendedName>
        <fullName evidence="4">Aryl sulfotransferase</fullName>
    </recommendedName>
</protein>
<proteinExistence type="predicted"/>